<dbReference type="InterPro" id="IPR015424">
    <property type="entry name" value="PyrdxlP-dep_Trfase"/>
</dbReference>
<name>A0A3B1DKG6_9ZZZZ</name>
<organism evidence="6">
    <name type="scientific">hydrothermal vent metagenome</name>
    <dbReference type="NCBI Taxonomy" id="652676"/>
    <lineage>
        <taxon>unclassified sequences</taxon>
        <taxon>metagenomes</taxon>
        <taxon>ecological metagenomes</taxon>
    </lineage>
</organism>
<protein>
    <recommendedName>
        <fullName evidence="5">Aminotransferase class I/classII large domain-containing protein</fullName>
    </recommendedName>
</protein>
<proteinExistence type="predicted"/>
<dbReference type="PANTHER" id="PTHR43488:SF2">
    <property type="entry name" value="GLUTAMATE-PYRUVATE AMINOTRANSFERASE ALAA"/>
    <property type="match status" value="1"/>
</dbReference>
<evidence type="ECO:0000256" key="4">
    <source>
        <dbReference type="ARBA" id="ARBA00022898"/>
    </source>
</evidence>
<dbReference type="Gene3D" id="3.40.640.10">
    <property type="entry name" value="Type I PLP-dependent aspartate aminotransferase-like (Major domain)"/>
    <property type="match status" value="1"/>
</dbReference>
<keyword evidence="2" id="KW-0032">Aminotransferase</keyword>
<evidence type="ECO:0000256" key="3">
    <source>
        <dbReference type="ARBA" id="ARBA00022679"/>
    </source>
</evidence>
<dbReference type="AlphaFoldDB" id="A0A3B1DKG6"/>
<evidence type="ECO:0000313" key="6">
    <source>
        <dbReference type="EMBL" id="VAX36544.1"/>
    </source>
</evidence>
<accession>A0A3B1DKG6</accession>
<dbReference type="GO" id="GO:0008483">
    <property type="term" value="F:transaminase activity"/>
    <property type="evidence" value="ECO:0007669"/>
    <property type="project" value="UniProtKB-KW"/>
</dbReference>
<sequence length="380" mass="43647">MVKFAQRTEWSLTTNKVTEVLQELKKNGVSVLDLTASNPTQCGFAYPKDMLKGLSSERNFQYEPEAQGLFKAREAVSRYYWQRGFKVSPDQIFLTSSTSEGYSYLFRLLANPGDTVFFPRPSYPLFQFLSELNDVHMKTYHPNDGCLGGYFCKEAKVIVVVNPNNPTGLFVQNQELEQINAFCMQNQRAIICDEVFWDYAFENQERPISLVDNTNVLTFVLGGLSKTLGLPQMKLSWIVMNGPDDLVKEAKARLELIADTYLSVNTPAQNALANWFASAEEIQQKIKERVLKNLEFLKKKVQECEHVELLNAEGGWYSILRVHNGEDEESFILSLLKEKHVLVHPGYFFDFNEESYYVISLLPIEEIFQEGVVRMLEYKV</sequence>
<evidence type="ECO:0000256" key="1">
    <source>
        <dbReference type="ARBA" id="ARBA00001933"/>
    </source>
</evidence>
<dbReference type="SUPFAM" id="SSF53383">
    <property type="entry name" value="PLP-dependent transferases"/>
    <property type="match status" value="1"/>
</dbReference>
<dbReference type="GO" id="GO:0030170">
    <property type="term" value="F:pyridoxal phosphate binding"/>
    <property type="evidence" value="ECO:0007669"/>
    <property type="project" value="InterPro"/>
</dbReference>
<dbReference type="Pfam" id="PF00155">
    <property type="entry name" value="Aminotran_1_2"/>
    <property type="match status" value="1"/>
</dbReference>
<comment type="cofactor">
    <cofactor evidence="1">
        <name>pyridoxal 5'-phosphate</name>
        <dbReference type="ChEBI" id="CHEBI:597326"/>
    </cofactor>
</comment>
<dbReference type="InterPro" id="IPR015422">
    <property type="entry name" value="PyrdxlP-dep_Trfase_small"/>
</dbReference>
<feature type="domain" description="Aminotransferase class I/classII large" evidence="5">
    <location>
        <begin position="57"/>
        <end position="351"/>
    </location>
</feature>
<keyword evidence="3" id="KW-0808">Transferase</keyword>
<dbReference type="InterPro" id="IPR015421">
    <property type="entry name" value="PyrdxlP-dep_Trfase_major"/>
</dbReference>
<evidence type="ECO:0000256" key="2">
    <source>
        <dbReference type="ARBA" id="ARBA00022576"/>
    </source>
</evidence>
<dbReference type="CDD" id="cd00609">
    <property type="entry name" value="AAT_like"/>
    <property type="match status" value="1"/>
</dbReference>
<dbReference type="EMBL" id="UOGJ01000099">
    <property type="protein sequence ID" value="VAX36544.1"/>
    <property type="molecule type" value="Genomic_DNA"/>
</dbReference>
<gene>
    <name evidence="6" type="ORF">MNBD_UNCLBAC01-86</name>
</gene>
<reference evidence="6" key="1">
    <citation type="submission" date="2018-06" db="EMBL/GenBank/DDBJ databases">
        <authorList>
            <person name="Zhirakovskaya E."/>
        </authorList>
    </citation>
    <scope>NUCLEOTIDE SEQUENCE</scope>
</reference>
<keyword evidence="4" id="KW-0663">Pyridoxal phosphate</keyword>
<dbReference type="InterPro" id="IPR004839">
    <property type="entry name" value="Aminotransferase_I/II_large"/>
</dbReference>
<dbReference type="InterPro" id="IPR051926">
    <property type="entry name" value="Ala_Aminotransferase"/>
</dbReference>
<evidence type="ECO:0000259" key="5">
    <source>
        <dbReference type="Pfam" id="PF00155"/>
    </source>
</evidence>
<dbReference type="PANTHER" id="PTHR43488">
    <property type="entry name" value="GLUTAMATE-PYRUVATE AMINOTRANSFERASE ALAA"/>
    <property type="match status" value="1"/>
</dbReference>
<dbReference type="Gene3D" id="3.90.1150.10">
    <property type="entry name" value="Aspartate Aminotransferase, domain 1"/>
    <property type="match status" value="1"/>
</dbReference>